<reference evidence="8" key="1">
    <citation type="submission" date="2016-11" db="UniProtKB">
        <authorList>
            <consortium name="WormBaseParasite"/>
        </authorList>
    </citation>
    <scope>IDENTIFICATION</scope>
</reference>
<evidence type="ECO:0000256" key="3">
    <source>
        <dbReference type="ARBA" id="ARBA00023125"/>
    </source>
</evidence>
<dbReference type="GO" id="GO:0000978">
    <property type="term" value="F:RNA polymerase II cis-regulatory region sequence-specific DNA binding"/>
    <property type="evidence" value="ECO:0007669"/>
    <property type="project" value="TreeGrafter"/>
</dbReference>
<dbReference type="InterPro" id="IPR043020">
    <property type="entry name" value="GCM_large"/>
</dbReference>
<protein>
    <submittedName>
        <fullName evidence="8">GCM domain-containing protein</fullName>
    </submittedName>
</protein>
<proteinExistence type="predicted"/>
<evidence type="ECO:0000313" key="7">
    <source>
        <dbReference type="Proteomes" id="UP000095280"/>
    </source>
</evidence>
<dbReference type="InterPro" id="IPR003902">
    <property type="entry name" value="Tscrpt_reg_GCM"/>
</dbReference>
<dbReference type="Proteomes" id="UP000095280">
    <property type="component" value="Unplaced"/>
</dbReference>
<dbReference type="GO" id="GO:0005634">
    <property type="term" value="C:nucleus"/>
    <property type="evidence" value="ECO:0007669"/>
    <property type="project" value="TreeGrafter"/>
</dbReference>
<keyword evidence="2" id="KW-0805">Transcription regulation</keyword>
<dbReference type="PANTHER" id="PTHR12414">
    <property type="entry name" value="GLIAL CELLS MISSING RELATED/GLIDE"/>
    <property type="match status" value="1"/>
</dbReference>
<keyword evidence="7" id="KW-1185">Reference proteome</keyword>
<dbReference type="WBParaSite" id="maker-uti_cns_0001810-snap-gene-0.11-mRNA-1">
    <property type="protein sequence ID" value="maker-uti_cns_0001810-snap-gene-0.11-mRNA-1"/>
    <property type="gene ID" value="maker-uti_cns_0001810-snap-gene-0.11"/>
</dbReference>
<sequence length="125" mass="13569">MTLGQQQQSGQSQSLSVGATSASSANSWEVTDAHLPVPTAMDAYQYWPNGPCRFIYSDASEEVRRHTSGWAMRNTNNHNVRVLKKSCLGVLLCSAGCGLPIGEGGDIKQICLRPAICDKARRKQC</sequence>
<dbReference type="PANTHER" id="PTHR12414:SF8">
    <property type="entry name" value="TRANSCRIPTION FACTOR GLIAL CELLS MISSING-RELATED"/>
    <property type="match status" value="1"/>
</dbReference>
<dbReference type="Gene3D" id="2.20.25.670">
    <property type="entry name" value="GCM domain, large subdomain"/>
    <property type="match status" value="1"/>
</dbReference>
<evidence type="ECO:0000256" key="4">
    <source>
        <dbReference type="ARBA" id="ARBA00023163"/>
    </source>
</evidence>
<dbReference type="InterPro" id="IPR036115">
    <property type="entry name" value="GCM_dom_sf"/>
</dbReference>
<accession>A0A1I8GEZ8</accession>
<organism evidence="7 8">
    <name type="scientific">Macrostomum lignano</name>
    <dbReference type="NCBI Taxonomy" id="282301"/>
    <lineage>
        <taxon>Eukaryota</taxon>
        <taxon>Metazoa</taxon>
        <taxon>Spiralia</taxon>
        <taxon>Lophotrochozoa</taxon>
        <taxon>Platyhelminthes</taxon>
        <taxon>Rhabditophora</taxon>
        <taxon>Macrostomorpha</taxon>
        <taxon>Macrostomida</taxon>
        <taxon>Macrostomidae</taxon>
        <taxon>Macrostomum</taxon>
    </lineage>
</organism>
<name>A0A1I8GEZ8_9PLAT</name>
<dbReference type="Pfam" id="PF03615">
    <property type="entry name" value="GCM"/>
    <property type="match status" value="1"/>
</dbReference>
<keyword evidence="4" id="KW-0804">Transcription</keyword>
<keyword evidence="1" id="KW-0217">Developmental protein</keyword>
<keyword evidence="5" id="KW-0539">Nucleus</keyword>
<dbReference type="AlphaFoldDB" id="A0A1I8GEZ8"/>
<dbReference type="SUPFAM" id="SSF90073">
    <property type="entry name" value="GCM domain"/>
    <property type="match status" value="1"/>
</dbReference>
<evidence type="ECO:0000259" key="6">
    <source>
        <dbReference type="PROSITE" id="PS50807"/>
    </source>
</evidence>
<evidence type="ECO:0000256" key="5">
    <source>
        <dbReference type="ARBA" id="ARBA00023242"/>
    </source>
</evidence>
<dbReference type="GO" id="GO:0001228">
    <property type="term" value="F:DNA-binding transcription activator activity, RNA polymerase II-specific"/>
    <property type="evidence" value="ECO:0007669"/>
    <property type="project" value="InterPro"/>
</dbReference>
<dbReference type="PROSITE" id="PS50807">
    <property type="entry name" value="GCM"/>
    <property type="match status" value="1"/>
</dbReference>
<dbReference type="InterPro" id="IPR039791">
    <property type="entry name" value="GCM"/>
</dbReference>
<keyword evidence="3" id="KW-0238">DNA-binding</keyword>
<dbReference type="GO" id="GO:0042063">
    <property type="term" value="P:gliogenesis"/>
    <property type="evidence" value="ECO:0007669"/>
    <property type="project" value="TreeGrafter"/>
</dbReference>
<evidence type="ECO:0000256" key="2">
    <source>
        <dbReference type="ARBA" id="ARBA00023015"/>
    </source>
</evidence>
<feature type="domain" description="GCM" evidence="6">
    <location>
        <begin position="26"/>
        <end position="125"/>
    </location>
</feature>
<evidence type="ECO:0000256" key="1">
    <source>
        <dbReference type="ARBA" id="ARBA00022473"/>
    </source>
</evidence>
<evidence type="ECO:0000313" key="8">
    <source>
        <dbReference type="WBParaSite" id="maker-uti_cns_0001810-snap-gene-0.11-mRNA-1"/>
    </source>
</evidence>